<name>A0A7M1SR76_9MICO</name>
<protein>
    <recommendedName>
        <fullName evidence="4">DUF4232 domain-containing protein</fullName>
    </recommendedName>
</protein>
<evidence type="ECO:0000256" key="1">
    <source>
        <dbReference type="SAM" id="MobiDB-lite"/>
    </source>
</evidence>
<feature type="region of interest" description="Disordered" evidence="1">
    <location>
        <begin position="60"/>
        <end position="84"/>
    </location>
</feature>
<gene>
    <name evidence="2" type="ORF">IM660_15710</name>
</gene>
<feature type="compositionally biased region" description="Low complexity" evidence="1">
    <location>
        <begin position="62"/>
        <end position="79"/>
    </location>
</feature>
<evidence type="ECO:0000313" key="2">
    <source>
        <dbReference type="EMBL" id="QOR70060.1"/>
    </source>
</evidence>
<organism evidence="2 3">
    <name type="scientific">Ruania alkalisoli</name>
    <dbReference type="NCBI Taxonomy" id="2779775"/>
    <lineage>
        <taxon>Bacteria</taxon>
        <taxon>Bacillati</taxon>
        <taxon>Actinomycetota</taxon>
        <taxon>Actinomycetes</taxon>
        <taxon>Micrococcales</taxon>
        <taxon>Ruaniaceae</taxon>
        <taxon>Ruania</taxon>
    </lineage>
</organism>
<dbReference type="Proteomes" id="UP000593758">
    <property type="component" value="Chromosome"/>
</dbReference>
<dbReference type="AlphaFoldDB" id="A0A7M1SR76"/>
<evidence type="ECO:0000313" key="3">
    <source>
        <dbReference type="Proteomes" id="UP000593758"/>
    </source>
</evidence>
<evidence type="ECO:0008006" key="4">
    <source>
        <dbReference type="Google" id="ProtNLM"/>
    </source>
</evidence>
<dbReference type="RefSeq" id="WP_193496751.1">
    <property type="nucleotide sequence ID" value="NZ_CP063169.1"/>
</dbReference>
<sequence length="220" mass="22575">MNRGTGASRGRANATSRPSKASYRRRRLVVGLLALVLVALVALAGTLGVRALLERFGPGEGPTATEPATDAATTPAPEATPDEEALANPVGCVPQAIDVVTALDSTQVSAGSDVPASVTVTNRGQVPCLLDVGHAALQMTVTSGEDQVWTSVECPAGSSEIPILLDIGAEEQRTLTWSGRRSAEGCPGDTAMAEAGTYVLEVALTVGESRVATEQALTLR</sequence>
<feature type="region of interest" description="Disordered" evidence="1">
    <location>
        <begin position="1"/>
        <end position="20"/>
    </location>
</feature>
<keyword evidence="3" id="KW-1185">Reference proteome</keyword>
<reference evidence="2 3" key="1">
    <citation type="submission" date="2020-10" db="EMBL/GenBank/DDBJ databases">
        <title>Haloactinobacterium sp. RN3S43, a bacterium isolated from saline soil.</title>
        <authorList>
            <person name="Sun J.-Q."/>
        </authorList>
    </citation>
    <scope>NUCLEOTIDE SEQUENCE [LARGE SCALE GENOMIC DNA]</scope>
    <source>
        <strain evidence="2 3">RN3S43</strain>
    </source>
</reference>
<dbReference type="EMBL" id="CP063169">
    <property type="protein sequence ID" value="QOR70060.1"/>
    <property type="molecule type" value="Genomic_DNA"/>
</dbReference>
<proteinExistence type="predicted"/>
<accession>A0A7M1SR76</accession>
<dbReference type="KEGG" id="halt:IM660_15710"/>